<dbReference type="Pfam" id="PF02810">
    <property type="entry name" value="SEC-C"/>
    <property type="match status" value="2"/>
</dbReference>
<dbReference type="OrthoDB" id="21421at2"/>
<dbReference type="NCBIfam" id="NF002486">
    <property type="entry name" value="PRK01752.1"/>
    <property type="match status" value="1"/>
</dbReference>
<dbReference type="PANTHER" id="PTHR33747:SF1">
    <property type="entry name" value="ADENYLATE CYCLASE-ASSOCIATED CAP C-TERMINAL DOMAIN-CONTAINING PROTEIN"/>
    <property type="match status" value="1"/>
</dbReference>
<proteinExistence type="predicted"/>
<organism evidence="2 3">
    <name type="scientific">Geotalea daltonii (strain DSM 22248 / JCM 15807 / FRC-32)</name>
    <name type="common">Geobacter daltonii</name>
    <dbReference type="NCBI Taxonomy" id="316067"/>
    <lineage>
        <taxon>Bacteria</taxon>
        <taxon>Pseudomonadati</taxon>
        <taxon>Thermodesulfobacteriota</taxon>
        <taxon>Desulfuromonadia</taxon>
        <taxon>Geobacterales</taxon>
        <taxon>Geobacteraceae</taxon>
        <taxon>Geotalea</taxon>
    </lineage>
</organism>
<feature type="domain" description="YchJ-like middle NTF2-like" evidence="1">
    <location>
        <begin position="28"/>
        <end position="127"/>
    </location>
</feature>
<dbReference type="eggNOG" id="COG3012">
    <property type="taxonomic scope" value="Bacteria"/>
</dbReference>
<dbReference type="InterPro" id="IPR048469">
    <property type="entry name" value="YchJ-like_M"/>
</dbReference>
<accession>B9M335</accession>
<evidence type="ECO:0000259" key="1">
    <source>
        <dbReference type="Pfam" id="PF17775"/>
    </source>
</evidence>
<protein>
    <submittedName>
        <fullName evidence="2">SEC-C motif domain protein</fullName>
    </submittedName>
</protein>
<dbReference type="InterPro" id="IPR032710">
    <property type="entry name" value="NTF2-like_dom_sf"/>
</dbReference>
<gene>
    <name evidence="2" type="ordered locus">Geob_1085</name>
</gene>
<dbReference type="STRING" id="316067.Geob_1085"/>
<dbReference type="Proteomes" id="UP000007721">
    <property type="component" value="Chromosome"/>
</dbReference>
<dbReference type="SUPFAM" id="SSF54427">
    <property type="entry name" value="NTF2-like"/>
    <property type="match status" value="1"/>
</dbReference>
<dbReference type="Pfam" id="PF17775">
    <property type="entry name" value="YchJ_M-like"/>
    <property type="match status" value="1"/>
</dbReference>
<name>B9M335_GEODF</name>
<dbReference type="HOGENOM" id="CLU_099590_0_0_7"/>
<keyword evidence="3" id="KW-1185">Reference proteome</keyword>
<dbReference type="KEGG" id="geo:Geob_1085"/>
<dbReference type="NCBIfam" id="NF002449">
    <property type="entry name" value="PRK01617.1"/>
    <property type="match status" value="1"/>
</dbReference>
<evidence type="ECO:0000313" key="2">
    <source>
        <dbReference type="EMBL" id="ACM19445.1"/>
    </source>
</evidence>
<dbReference type="Gene3D" id="3.10.450.50">
    <property type="match status" value="1"/>
</dbReference>
<dbReference type="PANTHER" id="PTHR33747">
    <property type="entry name" value="UPF0225 PROTEIN SCO1677"/>
    <property type="match status" value="1"/>
</dbReference>
<dbReference type="SUPFAM" id="SSF103642">
    <property type="entry name" value="Sec-C motif"/>
    <property type="match status" value="1"/>
</dbReference>
<reference evidence="2 3" key="1">
    <citation type="submission" date="2009-01" db="EMBL/GenBank/DDBJ databases">
        <title>Complete sequence of Geobacter sp. FRC-32.</title>
        <authorList>
            <consortium name="US DOE Joint Genome Institute"/>
            <person name="Lucas S."/>
            <person name="Copeland A."/>
            <person name="Lapidus A."/>
            <person name="Glavina del Rio T."/>
            <person name="Dalin E."/>
            <person name="Tice H."/>
            <person name="Bruce D."/>
            <person name="Goodwin L."/>
            <person name="Pitluck S."/>
            <person name="Saunders E."/>
            <person name="Brettin T."/>
            <person name="Detter J.C."/>
            <person name="Han C."/>
            <person name="Larimer F."/>
            <person name="Land M."/>
            <person name="Hauser L."/>
            <person name="Kyrpides N."/>
            <person name="Ovchinnikova G."/>
            <person name="Kostka J."/>
            <person name="Richardson P."/>
        </authorList>
    </citation>
    <scope>NUCLEOTIDE SEQUENCE [LARGE SCALE GENOMIC DNA]</scope>
    <source>
        <strain evidence="3">DSM 22248 / JCM 15807 / FRC-32</strain>
    </source>
</reference>
<dbReference type="RefSeq" id="WP_012646174.1">
    <property type="nucleotide sequence ID" value="NC_011979.1"/>
</dbReference>
<dbReference type="AlphaFoldDB" id="B9M335"/>
<evidence type="ECO:0000313" key="3">
    <source>
        <dbReference type="Proteomes" id="UP000007721"/>
    </source>
</evidence>
<dbReference type="InterPro" id="IPR004027">
    <property type="entry name" value="SEC_C_motif"/>
</dbReference>
<dbReference type="EMBL" id="CP001390">
    <property type="protein sequence ID" value="ACM19445.1"/>
    <property type="molecule type" value="Genomic_DNA"/>
</dbReference>
<sequence>MNSCPCGSGSTYETCCQPLINGASQAETAEQLMRSRYSAYVKVETDYILETTHPEHRQNFDPEGTKQWAEQSVWDGLEIVSTEKGGAADTDGTVEFIARFREKGVRKTHHELAEFKKDAGRWFFTDGSAVPARPLVSSKVGRNDPCPCGSGQKYKKCCGK</sequence>